<evidence type="ECO:0000256" key="9">
    <source>
        <dbReference type="SAM" id="Phobius"/>
    </source>
</evidence>
<evidence type="ECO:0000256" key="6">
    <source>
        <dbReference type="ARBA" id="ARBA00022989"/>
    </source>
</evidence>
<keyword evidence="3 9" id="KW-0812">Transmembrane</keyword>
<evidence type="ECO:0000259" key="11">
    <source>
        <dbReference type="Pfam" id="PF13807"/>
    </source>
</evidence>
<gene>
    <name evidence="12" type="ORF">BRX40_20930</name>
</gene>
<dbReference type="Pfam" id="PF13807">
    <property type="entry name" value="GNVR"/>
    <property type="match status" value="1"/>
</dbReference>
<dbReference type="Pfam" id="PF02706">
    <property type="entry name" value="Wzz"/>
    <property type="match status" value="1"/>
</dbReference>
<dbReference type="KEGG" id="skr:BRX40_20930"/>
<keyword evidence="12" id="KW-0808">Transferase</keyword>
<dbReference type="InterPro" id="IPR027417">
    <property type="entry name" value="P-loop_NTPase"/>
</dbReference>
<evidence type="ECO:0000256" key="2">
    <source>
        <dbReference type="ARBA" id="ARBA00022475"/>
    </source>
</evidence>
<evidence type="ECO:0000256" key="5">
    <source>
        <dbReference type="ARBA" id="ARBA00022840"/>
    </source>
</evidence>
<feature type="transmembrane region" description="Helical" evidence="9">
    <location>
        <begin position="44"/>
        <end position="65"/>
    </location>
</feature>
<keyword evidence="7 9" id="KW-0472">Membrane</keyword>
<evidence type="ECO:0000313" key="12">
    <source>
        <dbReference type="EMBL" id="APR54560.1"/>
    </source>
</evidence>
<protein>
    <submittedName>
        <fullName evidence="12">Protein tyrosine kinase</fullName>
    </submittedName>
</protein>
<comment type="subcellular location">
    <subcellularLocation>
        <location evidence="1">Cell membrane</location>
        <topology evidence="1">Multi-pass membrane protein</topology>
    </subcellularLocation>
</comment>
<dbReference type="InterPro" id="IPR033756">
    <property type="entry name" value="YlxH/NBP35"/>
</dbReference>
<dbReference type="PANTHER" id="PTHR32309">
    <property type="entry name" value="TYROSINE-PROTEIN KINASE"/>
    <property type="match status" value="1"/>
</dbReference>
<evidence type="ECO:0000259" key="10">
    <source>
        <dbReference type="Pfam" id="PF02706"/>
    </source>
</evidence>
<organism evidence="12 13">
    <name type="scientific">Sphingomonas koreensis</name>
    <dbReference type="NCBI Taxonomy" id="93064"/>
    <lineage>
        <taxon>Bacteria</taxon>
        <taxon>Pseudomonadati</taxon>
        <taxon>Pseudomonadota</taxon>
        <taxon>Alphaproteobacteria</taxon>
        <taxon>Sphingomonadales</taxon>
        <taxon>Sphingomonadaceae</taxon>
        <taxon>Sphingomonas</taxon>
    </lineage>
</organism>
<feature type="domain" description="Polysaccharide chain length determinant N-terminal" evidence="10">
    <location>
        <begin position="34"/>
        <end position="123"/>
    </location>
</feature>
<evidence type="ECO:0000313" key="13">
    <source>
        <dbReference type="Proteomes" id="UP000185161"/>
    </source>
</evidence>
<keyword evidence="8" id="KW-0175">Coiled coil</keyword>
<dbReference type="EMBL" id="CP018820">
    <property type="protein sequence ID" value="APR54560.1"/>
    <property type="molecule type" value="Genomic_DNA"/>
</dbReference>
<dbReference type="InterPro" id="IPR003856">
    <property type="entry name" value="LPS_length_determ_N"/>
</dbReference>
<keyword evidence="4" id="KW-0547">Nucleotide-binding</keyword>
<feature type="coiled-coil region" evidence="8">
    <location>
        <begin position="221"/>
        <end position="248"/>
    </location>
</feature>
<keyword evidence="12" id="KW-0418">Kinase</keyword>
<dbReference type="Proteomes" id="UP000185161">
    <property type="component" value="Chromosome"/>
</dbReference>
<keyword evidence="13" id="KW-1185">Reference proteome</keyword>
<keyword evidence="5" id="KW-0067">ATP-binding</keyword>
<dbReference type="STRING" id="93064.BRX40_20930"/>
<accession>A0A1L6JGF8</accession>
<proteinExistence type="predicted"/>
<feature type="domain" description="Tyrosine-protein kinase G-rich" evidence="11">
    <location>
        <begin position="403"/>
        <end position="471"/>
    </location>
</feature>
<dbReference type="InterPro" id="IPR050445">
    <property type="entry name" value="Bact_polysacc_biosynth/exp"/>
</dbReference>
<dbReference type="InterPro" id="IPR005702">
    <property type="entry name" value="Wzc-like_C"/>
</dbReference>
<dbReference type="GO" id="GO:0005886">
    <property type="term" value="C:plasma membrane"/>
    <property type="evidence" value="ECO:0007669"/>
    <property type="project" value="UniProtKB-SubCell"/>
</dbReference>
<reference evidence="13" key="1">
    <citation type="submission" date="2016-12" db="EMBL/GenBank/DDBJ databases">
        <title>Whole genome sequencing of Sphingomonas sp. ABOJV.</title>
        <authorList>
            <person name="Conlan S."/>
            <person name="Thomas P.J."/>
            <person name="Mullikin J."/>
            <person name="Palmore T.N."/>
            <person name="Frank K.M."/>
            <person name="Segre J.A."/>
        </authorList>
    </citation>
    <scope>NUCLEOTIDE SEQUENCE [LARGE SCALE GENOMIC DNA]</scope>
    <source>
        <strain evidence="13">ABOJV</strain>
    </source>
</reference>
<dbReference type="Pfam" id="PF10609">
    <property type="entry name" value="ParA"/>
    <property type="match status" value="1"/>
</dbReference>
<evidence type="ECO:0000256" key="8">
    <source>
        <dbReference type="SAM" id="Coils"/>
    </source>
</evidence>
<evidence type="ECO:0000256" key="4">
    <source>
        <dbReference type="ARBA" id="ARBA00022741"/>
    </source>
</evidence>
<keyword evidence="6 9" id="KW-1133">Transmembrane helix</keyword>
<evidence type="ECO:0000256" key="3">
    <source>
        <dbReference type="ARBA" id="ARBA00022692"/>
    </source>
</evidence>
<keyword evidence="2" id="KW-1003">Cell membrane</keyword>
<dbReference type="NCBIfam" id="TIGR01007">
    <property type="entry name" value="eps_fam"/>
    <property type="match status" value="1"/>
</dbReference>
<dbReference type="Gene3D" id="3.40.50.300">
    <property type="entry name" value="P-loop containing nucleotide triphosphate hydrolases"/>
    <property type="match status" value="1"/>
</dbReference>
<evidence type="ECO:0000256" key="7">
    <source>
        <dbReference type="ARBA" id="ARBA00023136"/>
    </source>
</evidence>
<dbReference type="RefSeq" id="WP_075152889.1">
    <property type="nucleotide sequence ID" value="NZ_CP018820.1"/>
</dbReference>
<sequence>MNMLRSDASGEEGNPFGTASHSEVVKTDLAPPILLQYWQILLRWKWIVIGIVVSAFALGFLVTLLTTPQYMATSRIQIAREAQNITKVEGLEPRDARGDQEFYQTQYSLLAARSLAERVARELQLGRSAEFFQAHGADLETDGLLKTGGGVSAADRARGERAAVDLLLSNIKISPISRSRLVDVSYTSASPELSAKIVNAWTRQFIQSNIDRRFASTADARKFLESRLSELQTRLENSERAVVSFAAEKGIVALTSSKDGEGKTAVERTLASSDLEALNAALSQATAERITAESRAGRGGGTVGEALTNGTLIGLRQRRAEASAEYAKMMVQFEPSYPAAQALREQISALDSSIQREESRIRNVRGSEYGETVKREQTLRARVEELKGRLGQQQRDSIQYNILQREADTTRQLYDSLLQRYKEIGVAGVESNNVSIVDPARVPERPSSPRLIINLLLALAAGLGVALVTVLGLEQIDEGLRQPGDVARLLHVSLLGSVPDTDNQQPLDLIKDPKSALSEAYLSIRSNLAFSSDHGVPRAMMVTSSRAGEGKSTTTLSISSVLRRTGARVLVIDADMRSPTVHFALGGGNERGLSNFLAGEDDWRGLSQVSSDGVSYISAGPQPPNAAELLSGERMVLLVQQILKSGDFDHVLIDSPPVLGLADAPLLTRAVEGVVYVVEVGGVAVRGVQSALGRLQQVHARIYGVVLTKLAQSHAGYGYGYGYSYGYSSSEKRED</sequence>
<feature type="coiled-coil region" evidence="8">
    <location>
        <begin position="340"/>
        <end position="420"/>
    </location>
</feature>
<feature type="transmembrane region" description="Helical" evidence="9">
    <location>
        <begin position="451"/>
        <end position="473"/>
    </location>
</feature>
<dbReference type="SUPFAM" id="SSF52540">
    <property type="entry name" value="P-loop containing nucleoside triphosphate hydrolases"/>
    <property type="match status" value="1"/>
</dbReference>
<dbReference type="GO" id="GO:0005524">
    <property type="term" value="F:ATP binding"/>
    <property type="evidence" value="ECO:0007669"/>
    <property type="project" value="UniProtKB-KW"/>
</dbReference>
<dbReference type="GO" id="GO:0004713">
    <property type="term" value="F:protein tyrosine kinase activity"/>
    <property type="evidence" value="ECO:0007669"/>
    <property type="project" value="TreeGrafter"/>
</dbReference>
<dbReference type="InterPro" id="IPR032807">
    <property type="entry name" value="GNVR"/>
</dbReference>
<dbReference type="AlphaFoldDB" id="A0A1L6JGF8"/>
<name>A0A1L6JGF8_9SPHN</name>
<dbReference type="PANTHER" id="PTHR32309:SF13">
    <property type="entry name" value="FERRIC ENTEROBACTIN TRANSPORT PROTEIN FEPE"/>
    <property type="match status" value="1"/>
</dbReference>
<dbReference type="GeneID" id="44135034"/>
<dbReference type="CDD" id="cd05387">
    <property type="entry name" value="BY-kinase"/>
    <property type="match status" value="1"/>
</dbReference>
<evidence type="ECO:0000256" key="1">
    <source>
        <dbReference type="ARBA" id="ARBA00004651"/>
    </source>
</evidence>